<dbReference type="GO" id="GO:0051301">
    <property type="term" value="P:cell division"/>
    <property type="evidence" value="ECO:0007669"/>
    <property type="project" value="UniProtKB-KW"/>
</dbReference>
<evidence type="ECO:0000256" key="12">
    <source>
        <dbReference type="ARBA" id="ARBA00023306"/>
    </source>
</evidence>
<dbReference type="GO" id="GO:0005634">
    <property type="term" value="C:nucleus"/>
    <property type="evidence" value="ECO:0007669"/>
    <property type="project" value="UniProtKB-SubCell"/>
</dbReference>
<feature type="compositionally biased region" description="Polar residues" evidence="17">
    <location>
        <begin position="126"/>
        <end position="144"/>
    </location>
</feature>
<dbReference type="CDD" id="cd22758">
    <property type="entry name" value="OTU_232R-like"/>
    <property type="match status" value="1"/>
</dbReference>
<evidence type="ECO:0000256" key="14">
    <source>
        <dbReference type="ARBA" id="ARBA00037960"/>
    </source>
</evidence>
<evidence type="ECO:0000256" key="10">
    <source>
        <dbReference type="ARBA" id="ARBA00023242"/>
    </source>
</evidence>
<evidence type="ECO:0000256" key="16">
    <source>
        <dbReference type="PROSITE-ProRule" id="PRU00221"/>
    </source>
</evidence>
<dbReference type="InterPro" id="IPR038765">
    <property type="entry name" value="Papain-like_cys_pep_sf"/>
</dbReference>
<dbReference type="Pfam" id="PF00400">
    <property type="entry name" value="WD40"/>
    <property type="match status" value="3"/>
</dbReference>
<keyword evidence="11" id="KW-0469">Meiosis</keyword>
<evidence type="ECO:0000256" key="1">
    <source>
        <dbReference type="ARBA" id="ARBA00004123"/>
    </source>
</evidence>
<evidence type="ECO:0000256" key="8">
    <source>
        <dbReference type="ARBA" id="ARBA00022829"/>
    </source>
</evidence>
<evidence type="ECO:0000256" key="17">
    <source>
        <dbReference type="SAM" id="MobiDB-lite"/>
    </source>
</evidence>
<dbReference type="OrthoDB" id="5988285at2759"/>
<keyword evidence="5" id="KW-0132">Cell division</keyword>
<dbReference type="PANTHER" id="PTHR10971">
    <property type="entry name" value="MRNA EXPORT FACTOR AND BUB3"/>
    <property type="match status" value="1"/>
</dbReference>
<comment type="subcellular location">
    <subcellularLocation>
        <location evidence="2">Chromosome</location>
        <location evidence="2">Centromere</location>
        <location evidence="2">Kinetochore</location>
    </subcellularLocation>
    <subcellularLocation>
        <location evidence="1">Nucleus</location>
    </subcellularLocation>
</comment>
<dbReference type="GO" id="GO:0051321">
    <property type="term" value="P:meiotic cell cycle"/>
    <property type="evidence" value="ECO:0007669"/>
    <property type="project" value="UniProtKB-KW"/>
</dbReference>
<dbReference type="GO" id="GO:0007059">
    <property type="term" value="P:chromosome segregation"/>
    <property type="evidence" value="ECO:0007669"/>
    <property type="project" value="UniProtKB-KW"/>
</dbReference>
<evidence type="ECO:0000256" key="11">
    <source>
        <dbReference type="ARBA" id="ARBA00023254"/>
    </source>
</evidence>
<feature type="compositionally biased region" description="Polar residues" evidence="17">
    <location>
        <begin position="197"/>
        <end position="216"/>
    </location>
</feature>
<sequence>MALSRMSVHDLMGNTHNKGRTKKKQVLGKEGASTFHSRDESDHVDEIYDQGLRHFRESELKRQEDMRKIKPQNPNLDVKKEGDVQEERNAQTVHGTSNGTLSSDLYQGLSNLVMEDQDRNLHDNHASPQDAISCNDGRNLNNASDDCHDLSQEQQSGLNQANGPSDVADGAPVTDPSIHELELRESCIPNSLGPGTMSYTSSYEKPDSNPSTNTNCGIEAAESIRKTPAHKKTPEEQNEHSPTSSVPPTPQPKSESCSPETSQIVPGGHLKGSGQDEEAEKKKIFREKMERNSAKQLSDLEQMPSEKSNEKTLISNLENNAAIRGFIIRGNCGEGNCMFHALSRQLKIKKDIQISHGDLRGKIVEYLENHRELGRQIGRRKSMKNLKSIFREKMERNSAKQLSDLEQMPSEKSNEKTLISNLENNAAIRGFIIRGNCGEGNCMFHALSRQLKIKKDIQISHGDLRGKIVEYLENHRELPKVGDLFSFTYGYESWLKFLKDMAKDGTWGNHVVLVAAANKYEIPIRVVSSATDRQDIIVEPSSPFNQDIEPLVLGHVFEYHYVSLEQEFTSGGNCQTSSDNRLLSKHLEYGQPPFSATYQQHQQRYPQGPALNQPEDTCGSLGSFQSQSYYPSNRSFISSVLQGQVLCQKSQSKGELLSEKERIEIKVTELPVEVYRKICMKLSVKRNITFDDFRMVAEMLGLDRDTMEFIGQQSNPAEVMFSQFGRNLMVFQLIKILQDIERFDVAAVLDEWVKKGKKARTFSKMADAPNEFQLEQPPSDGISSVKFSPNPASFLVVSSWDTTVRLYDVHNNNMRLKYNHPNAVLDCCFQDSVHTYSGGLDNTLKVVDLNTSAEQVVGMHDDAIKCVEHCSTPGLIATGSWDKFVKLWDPRTNQCTGSYEQPEKVYTMASSDERLVVGTAGRRVMVWDLRNMTYVQQRRESSLKYQTRCIRTFPNKQGYVLSSIEGRVAVEYFDPSPDVQKKKYAFKCHRIKEEGMENIYPVNAISFHNVHNTFATGGSDGFVNIWDGFNKKRLCQFHRYPTSISSLSFSNDGSLLAIAVSYMYEEDEKEHPEDAIYIRRVSDAETKPK</sequence>
<dbReference type="InterPro" id="IPR001680">
    <property type="entry name" value="WD40_rpt"/>
</dbReference>
<evidence type="ECO:0000256" key="5">
    <source>
        <dbReference type="ARBA" id="ARBA00022618"/>
    </source>
</evidence>
<dbReference type="PROSITE" id="PS50082">
    <property type="entry name" value="WD_REPEATS_2"/>
    <property type="match status" value="3"/>
</dbReference>
<keyword evidence="10" id="KW-0539">Nucleus</keyword>
<gene>
    <name evidence="19" type="primary">Bub3</name>
    <name evidence="19" type="ORF">AWC38_SpisGene20609</name>
</gene>
<dbReference type="InterPro" id="IPR011029">
    <property type="entry name" value="DEATH-like_dom_sf"/>
</dbReference>
<feature type="domain" description="OTU" evidence="18">
    <location>
        <begin position="431"/>
        <end position="567"/>
    </location>
</feature>
<evidence type="ECO:0000256" key="9">
    <source>
        <dbReference type="ARBA" id="ARBA00022838"/>
    </source>
</evidence>
<keyword evidence="8" id="KW-0159">Chromosome partition</keyword>
<dbReference type="SUPFAM" id="SSF54001">
    <property type="entry name" value="Cysteine proteinases"/>
    <property type="match status" value="1"/>
</dbReference>
<evidence type="ECO:0000256" key="2">
    <source>
        <dbReference type="ARBA" id="ARBA00004629"/>
    </source>
</evidence>
<feature type="compositionally biased region" description="Basic residues" evidence="17">
    <location>
        <begin position="17"/>
        <end position="26"/>
    </location>
</feature>
<dbReference type="STRING" id="50429.A0A2B4REC5"/>
<keyword evidence="6" id="KW-0677">Repeat</keyword>
<feature type="compositionally biased region" description="Basic and acidic residues" evidence="17">
    <location>
        <begin position="279"/>
        <end position="293"/>
    </location>
</feature>
<dbReference type="InterPro" id="IPR015943">
    <property type="entry name" value="WD40/YVTN_repeat-like_dom_sf"/>
</dbReference>
<evidence type="ECO:0000313" key="20">
    <source>
        <dbReference type="Proteomes" id="UP000225706"/>
    </source>
</evidence>
<proteinExistence type="inferred from homology"/>
<evidence type="ECO:0000259" key="18">
    <source>
        <dbReference type="PROSITE" id="PS50802"/>
    </source>
</evidence>
<feature type="compositionally biased region" description="Polar residues" evidence="17">
    <location>
        <begin position="90"/>
        <end position="103"/>
    </location>
</feature>
<dbReference type="Pfam" id="PF02338">
    <property type="entry name" value="OTU"/>
    <property type="match status" value="1"/>
</dbReference>
<dbReference type="Proteomes" id="UP000225706">
    <property type="component" value="Unassembled WGS sequence"/>
</dbReference>
<keyword evidence="4 16" id="KW-0853">WD repeat</keyword>
<dbReference type="Gene3D" id="3.90.70.80">
    <property type="match status" value="2"/>
</dbReference>
<name>A0A2B4REC5_STYPI</name>
<feature type="repeat" description="WD" evidence="16">
    <location>
        <begin position="857"/>
        <end position="898"/>
    </location>
</feature>
<evidence type="ECO:0000256" key="6">
    <source>
        <dbReference type="ARBA" id="ARBA00022737"/>
    </source>
</evidence>
<comment type="similarity">
    <text evidence="14">Belongs to the WD repeat BUB3 family.</text>
</comment>
<comment type="caution">
    <text evidence="19">The sequence shown here is derived from an EMBL/GenBank/DDBJ whole genome shotgun (WGS) entry which is preliminary data.</text>
</comment>
<dbReference type="FunFam" id="2.130.10.10:FF:000047">
    <property type="entry name" value="Mitotic checkpoint protein bub3, putative"/>
    <property type="match status" value="1"/>
</dbReference>
<feature type="repeat" description="WD" evidence="16">
    <location>
        <begin position="1002"/>
        <end position="1027"/>
    </location>
</feature>
<dbReference type="GO" id="GO:0000776">
    <property type="term" value="C:kinetochore"/>
    <property type="evidence" value="ECO:0007669"/>
    <property type="project" value="UniProtKB-KW"/>
</dbReference>
<keyword evidence="13" id="KW-0137">Centromere</keyword>
<keyword evidence="9" id="KW-0995">Kinetochore</keyword>
<reference evidence="20" key="1">
    <citation type="journal article" date="2017" name="bioRxiv">
        <title>Comparative analysis of the genomes of Stylophora pistillata and Acropora digitifera provides evidence for extensive differences between species of corals.</title>
        <authorList>
            <person name="Voolstra C.R."/>
            <person name="Li Y."/>
            <person name="Liew Y.J."/>
            <person name="Baumgarten S."/>
            <person name="Zoccola D."/>
            <person name="Flot J.-F."/>
            <person name="Tambutte S."/>
            <person name="Allemand D."/>
            <person name="Aranda M."/>
        </authorList>
    </citation>
    <scope>NUCLEOTIDE SEQUENCE [LARGE SCALE GENOMIC DNA]</scope>
</reference>
<accession>A0A2B4REC5</accession>
<keyword evidence="7" id="KW-0498">Mitosis</keyword>
<evidence type="ECO:0000256" key="7">
    <source>
        <dbReference type="ARBA" id="ARBA00022776"/>
    </source>
</evidence>
<feature type="region of interest" description="Disordered" evidence="17">
    <location>
        <begin position="1"/>
        <end position="43"/>
    </location>
</feature>
<dbReference type="InterPro" id="IPR036322">
    <property type="entry name" value="WD40_repeat_dom_sf"/>
</dbReference>
<keyword evidence="20" id="KW-1185">Reference proteome</keyword>
<feature type="compositionally biased region" description="Basic and acidic residues" evidence="17">
    <location>
        <begin position="77"/>
        <end position="89"/>
    </location>
</feature>
<feature type="repeat" description="WD" evidence="16">
    <location>
        <begin position="775"/>
        <end position="817"/>
    </location>
</feature>
<dbReference type="SUPFAM" id="SSF50978">
    <property type="entry name" value="WD40 repeat-like"/>
    <property type="match status" value="1"/>
</dbReference>
<dbReference type="Gene3D" id="2.130.10.10">
    <property type="entry name" value="YVTN repeat-like/Quinoprotein amine dehydrogenase"/>
    <property type="match status" value="1"/>
</dbReference>
<evidence type="ECO:0000256" key="13">
    <source>
        <dbReference type="ARBA" id="ARBA00023328"/>
    </source>
</evidence>
<dbReference type="InterPro" id="IPR003323">
    <property type="entry name" value="OTU_dom"/>
</dbReference>
<dbReference type="EMBL" id="LSMT01000676">
    <property type="protein sequence ID" value="PFX15183.1"/>
    <property type="molecule type" value="Genomic_DNA"/>
</dbReference>
<keyword evidence="12" id="KW-0131">Cell cycle</keyword>
<dbReference type="PROSITE" id="PS50294">
    <property type="entry name" value="WD_REPEATS_REGION"/>
    <property type="match status" value="1"/>
</dbReference>
<feature type="region of interest" description="Disordered" evidence="17">
    <location>
        <begin position="72"/>
        <end position="103"/>
    </location>
</feature>
<protein>
    <recommendedName>
        <fullName evidence="15">Mitotic checkpoint protein BUB3</fullName>
    </recommendedName>
</protein>
<feature type="compositionally biased region" description="Polar residues" evidence="17">
    <location>
        <begin position="152"/>
        <end position="163"/>
    </location>
</feature>
<dbReference type="SUPFAM" id="SSF47986">
    <property type="entry name" value="DEATH domain"/>
    <property type="match status" value="1"/>
</dbReference>
<evidence type="ECO:0000256" key="4">
    <source>
        <dbReference type="ARBA" id="ARBA00022574"/>
    </source>
</evidence>
<evidence type="ECO:0000256" key="15">
    <source>
        <dbReference type="ARBA" id="ARBA00040107"/>
    </source>
</evidence>
<dbReference type="Gene3D" id="1.10.533.10">
    <property type="entry name" value="Death Domain, Fas"/>
    <property type="match status" value="1"/>
</dbReference>
<feature type="compositionally biased region" description="Polar residues" evidence="17">
    <location>
        <begin position="255"/>
        <end position="264"/>
    </location>
</feature>
<dbReference type="AlphaFoldDB" id="A0A2B4REC5"/>
<feature type="region of interest" description="Disordered" evidence="17">
    <location>
        <begin position="121"/>
        <end position="308"/>
    </location>
</feature>
<evidence type="ECO:0000256" key="3">
    <source>
        <dbReference type="ARBA" id="ARBA00022454"/>
    </source>
</evidence>
<dbReference type="PROSITE" id="PS50802">
    <property type="entry name" value="OTU"/>
    <property type="match status" value="1"/>
</dbReference>
<evidence type="ECO:0000313" key="19">
    <source>
        <dbReference type="EMBL" id="PFX15183.1"/>
    </source>
</evidence>
<dbReference type="SMART" id="SM00320">
    <property type="entry name" value="WD40"/>
    <property type="match status" value="5"/>
</dbReference>
<organism evidence="19 20">
    <name type="scientific">Stylophora pistillata</name>
    <name type="common">Smooth cauliflower coral</name>
    <dbReference type="NCBI Taxonomy" id="50429"/>
    <lineage>
        <taxon>Eukaryota</taxon>
        <taxon>Metazoa</taxon>
        <taxon>Cnidaria</taxon>
        <taxon>Anthozoa</taxon>
        <taxon>Hexacorallia</taxon>
        <taxon>Scleractinia</taxon>
        <taxon>Astrocoeniina</taxon>
        <taxon>Pocilloporidae</taxon>
        <taxon>Stylophora</taxon>
    </lineage>
</organism>
<keyword evidence="3" id="KW-0158">Chromosome</keyword>